<feature type="compositionally biased region" description="Polar residues" evidence="1">
    <location>
        <begin position="400"/>
        <end position="411"/>
    </location>
</feature>
<protein>
    <submittedName>
        <fullName evidence="2">Uncharacterized protein</fullName>
    </submittedName>
</protein>
<comment type="caution">
    <text evidence="2">The sequence shown here is derived from an EMBL/GenBank/DDBJ whole genome shotgun (WGS) entry which is preliminary data.</text>
</comment>
<feature type="region of interest" description="Disordered" evidence="1">
    <location>
        <begin position="395"/>
        <end position="432"/>
    </location>
</feature>
<organism evidence="2 3">
    <name type="scientific">Macrolepiota fuliginosa MF-IS2</name>
    <dbReference type="NCBI Taxonomy" id="1400762"/>
    <lineage>
        <taxon>Eukaryota</taxon>
        <taxon>Fungi</taxon>
        <taxon>Dikarya</taxon>
        <taxon>Basidiomycota</taxon>
        <taxon>Agaricomycotina</taxon>
        <taxon>Agaricomycetes</taxon>
        <taxon>Agaricomycetidae</taxon>
        <taxon>Agaricales</taxon>
        <taxon>Agaricineae</taxon>
        <taxon>Agaricaceae</taxon>
        <taxon>Macrolepiota</taxon>
    </lineage>
</organism>
<feature type="compositionally biased region" description="Polar residues" evidence="1">
    <location>
        <begin position="419"/>
        <end position="429"/>
    </location>
</feature>
<dbReference type="EMBL" id="MU151157">
    <property type="protein sequence ID" value="KAF9448555.1"/>
    <property type="molecule type" value="Genomic_DNA"/>
</dbReference>
<gene>
    <name evidence="2" type="ORF">P691DRAFT_729446</name>
</gene>
<dbReference type="OrthoDB" id="3254613at2759"/>
<evidence type="ECO:0000256" key="1">
    <source>
        <dbReference type="SAM" id="MobiDB-lite"/>
    </source>
</evidence>
<name>A0A9P6C4B0_9AGAR</name>
<evidence type="ECO:0000313" key="2">
    <source>
        <dbReference type="EMBL" id="KAF9448555.1"/>
    </source>
</evidence>
<reference evidence="2" key="1">
    <citation type="submission" date="2020-11" db="EMBL/GenBank/DDBJ databases">
        <authorList>
            <consortium name="DOE Joint Genome Institute"/>
            <person name="Ahrendt S."/>
            <person name="Riley R."/>
            <person name="Andreopoulos W."/>
            <person name="Labutti K."/>
            <person name="Pangilinan J."/>
            <person name="Ruiz-Duenas F.J."/>
            <person name="Barrasa J.M."/>
            <person name="Sanchez-Garcia M."/>
            <person name="Camarero S."/>
            <person name="Miyauchi S."/>
            <person name="Serrano A."/>
            <person name="Linde D."/>
            <person name="Babiker R."/>
            <person name="Drula E."/>
            <person name="Ayuso-Fernandez I."/>
            <person name="Pacheco R."/>
            <person name="Padilla G."/>
            <person name="Ferreira P."/>
            <person name="Barriuso J."/>
            <person name="Kellner H."/>
            <person name="Castanera R."/>
            <person name="Alfaro M."/>
            <person name="Ramirez L."/>
            <person name="Pisabarro A.G."/>
            <person name="Kuo A."/>
            <person name="Tritt A."/>
            <person name="Lipzen A."/>
            <person name="He G."/>
            <person name="Yan M."/>
            <person name="Ng V."/>
            <person name="Cullen D."/>
            <person name="Martin F."/>
            <person name="Rosso M.-N."/>
            <person name="Henrissat B."/>
            <person name="Hibbett D."/>
            <person name="Martinez A.T."/>
            <person name="Grigoriev I.V."/>
        </authorList>
    </citation>
    <scope>NUCLEOTIDE SEQUENCE</scope>
    <source>
        <strain evidence="2">MF-IS2</strain>
    </source>
</reference>
<keyword evidence="3" id="KW-1185">Reference proteome</keyword>
<sequence>MLIDAMETRASSTSRFQDMTVHTQQVRPSCRAARRAMAAQRCSALRAERYREAEARLAQSLRHCQEEPSLHELQVKALERATRILSQFAESSGHQAKQLSTITANRAAIADLDPESYRSTLSQRWRAERQRDLISLHMKILQQAITSLAASPTSANVPSGAGIALSQGGHEGNQAPGSEDKTYANLVSFLCCPQRVAPLHHRSRSRFPKVYHRPLQLNIPSVVPPTVTPSLTTRMKSIATQTISSGDSSLDMHIQTPVITDSLAEQQAQLRLSIYDDSEAGTAIILTRPLPSPIPPDPSNVEIELPAYVHELLADFDAQDSPLPSAATAVKFQADTPNNDPRSGGGLWPFRMRRKDRLPGKAMSHPNLRSKSSLKRLSGFLSTSDTLALLRKDNVRDDGSGTTLTSVSETRSGGDIGSPTHSRASSSTKGIGKIASRIGHRISFVNSKYGA</sequence>
<dbReference type="AlphaFoldDB" id="A0A9P6C4B0"/>
<accession>A0A9P6C4B0</accession>
<evidence type="ECO:0000313" key="3">
    <source>
        <dbReference type="Proteomes" id="UP000807342"/>
    </source>
</evidence>
<proteinExistence type="predicted"/>
<dbReference type="Proteomes" id="UP000807342">
    <property type="component" value="Unassembled WGS sequence"/>
</dbReference>